<name>A0A9N9HDH7_9GLOM</name>
<reference evidence="1" key="1">
    <citation type="submission" date="2021-06" db="EMBL/GenBank/DDBJ databases">
        <authorList>
            <person name="Kallberg Y."/>
            <person name="Tangrot J."/>
            <person name="Rosling A."/>
        </authorList>
    </citation>
    <scope>NUCLEOTIDE SEQUENCE</scope>
    <source>
        <strain evidence="1">UK204</strain>
    </source>
</reference>
<keyword evidence="2" id="KW-1185">Reference proteome</keyword>
<dbReference type="Proteomes" id="UP000789570">
    <property type="component" value="Unassembled WGS sequence"/>
</dbReference>
<dbReference type="AlphaFoldDB" id="A0A9N9HDH7"/>
<gene>
    <name evidence="1" type="ORF">FCALED_LOCUS12288</name>
</gene>
<comment type="caution">
    <text evidence="1">The sequence shown here is derived from an EMBL/GenBank/DDBJ whole genome shotgun (WGS) entry which is preliminary data.</text>
</comment>
<evidence type="ECO:0000313" key="2">
    <source>
        <dbReference type="Proteomes" id="UP000789570"/>
    </source>
</evidence>
<evidence type="ECO:0000313" key="1">
    <source>
        <dbReference type="EMBL" id="CAG8676652.1"/>
    </source>
</evidence>
<protein>
    <submittedName>
        <fullName evidence="1">4976_t:CDS:1</fullName>
    </submittedName>
</protein>
<sequence length="141" mass="16486">MSKNYRKTKKSFIKDSNEPSVTSDRIRKVQCYCVTFKSRIIEDIPTVESSRKLSQDISIDLLEADISSDNDLEIESIYQEETIKRQFRRQKKGQCSNNENQDNSDFDFVKKELFSGFAALEYAYSDDDLKVPIIDFNESFH</sequence>
<dbReference type="EMBL" id="CAJVPQ010005851">
    <property type="protein sequence ID" value="CAG8676652.1"/>
    <property type="molecule type" value="Genomic_DNA"/>
</dbReference>
<accession>A0A9N9HDH7</accession>
<proteinExistence type="predicted"/>
<organism evidence="1 2">
    <name type="scientific">Funneliformis caledonium</name>
    <dbReference type="NCBI Taxonomy" id="1117310"/>
    <lineage>
        <taxon>Eukaryota</taxon>
        <taxon>Fungi</taxon>
        <taxon>Fungi incertae sedis</taxon>
        <taxon>Mucoromycota</taxon>
        <taxon>Glomeromycotina</taxon>
        <taxon>Glomeromycetes</taxon>
        <taxon>Glomerales</taxon>
        <taxon>Glomeraceae</taxon>
        <taxon>Funneliformis</taxon>
    </lineage>
</organism>